<evidence type="ECO:0000256" key="1">
    <source>
        <dbReference type="ARBA" id="ARBA00022676"/>
    </source>
</evidence>
<dbReference type="FunCoup" id="A0A1D2VKW6">
    <property type="interactions" value="317"/>
</dbReference>
<dbReference type="GO" id="GO:0000162">
    <property type="term" value="P:L-tryptophan biosynthetic process"/>
    <property type="evidence" value="ECO:0007669"/>
    <property type="project" value="EnsemblFungi"/>
</dbReference>
<dbReference type="InterPro" id="IPR000312">
    <property type="entry name" value="Glycosyl_Trfase_fam3"/>
</dbReference>
<dbReference type="EMBL" id="KV454477">
    <property type="protein sequence ID" value="ODV62250.1"/>
    <property type="molecule type" value="Genomic_DNA"/>
</dbReference>
<dbReference type="PANTHER" id="PTHR43285">
    <property type="entry name" value="ANTHRANILATE PHOSPHORIBOSYLTRANSFERASE"/>
    <property type="match status" value="1"/>
</dbReference>
<organism evidence="6 7">
    <name type="scientific">Ascoidea rubescens DSM 1968</name>
    <dbReference type="NCBI Taxonomy" id="1344418"/>
    <lineage>
        <taxon>Eukaryota</taxon>
        <taxon>Fungi</taxon>
        <taxon>Dikarya</taxon>
        <taxon>Ascomycota</taxon>
        <taxon>Saccharomycotina</taxon>
        <taxon>Saccharomycetes</taxon>
        <taxon>Ascoideaceae</taxon>
        <taxon>Ascoidea</taxon>
    </lineage>
</organism>
<dbReference type="GeneID" id="30966414"/>
<feature type="region of interest" description="Disordered" evidence="3">
    <location>
        <begin position="270"/>
        <end position="297"/>
    </location>
</feature>
<keyword evidence="2" id="KW-0808">Transferase</keyword>
<dbReference type="InterPro" id="IPR036320">
    <property type="entry name" value="Glycosyl_Trfase_fam3_N_dom_sf"/>
</dbReference>
<keyword evidence="7" id="KW-1185">Reference proteome</keyword>
<feature type="domain" description="Glycosyl transferase family 3 N-terminal" evidence="5">
    <location>
        <begin position="19"/>
        <end position="81"/>
    </location>
</feature>
<evidence type="ECO:0000259" key="4">
    <source>
        <dbReference type="Pfam" id="PF00591"/>
    </source>
</evidence>
<dbReference type="InterPro" id="IPR017459">
    <property type="entry name" value="Glycosyl_Trfase_fam3_N_dom"/>
</dbReference>
<dbReference type="Gene3D" id="3.40.1030.10">
    <property type="entry name" value="Nucleoside phosphorylase/phosphoribosyltransferase catalytic domain"/>
    <property type="match status" value="1"/>
</dbReference>
<dbReference type="SUPFAM" id="SSF47648">
    <property type="entry name" value="Nucleoside phosphorylase/phosphoribosyltransferase N-terminal domain"/>
    <property type="match status" value="1"/>
</dbReference>
<reference evidence="7" key="1">
    <citation type="submission" date="2016-05" db="EMBL/GenBank/DDBJ databases">
        <title>Comparative genomics of biotechnologically important yeasts.</title>
        <authorList>
            <consortium name="DOE Joint Genome Institute"/>
            <person name="Riley R."/>
            <person name="Haridas S."/>
            <person name="Wolfe K.H."/>
            <person name="Lopes M.R."/>
            <person name="Hittinger C.T."/>
            <person name="Goker M."/>
            <person name="Salamov A."/>
            <person name="Wisecaver J."/>
            <person name="Long T.M."/>
            <person name="Aerts A.L."/>
            <person name="Barry K."/>
            <person name="Choi C."/>
            <person name="Clum A."/>
            <person name="Coughlan A.Y."/>
            <person name="Deshpande S."/>
            <person name="Douglass A.P."/>
            <person name="Hanson S.J."/>
            <person name="Klenk H.-P."/>
            <person name="Labutti K."/>
            <person name="Lapidus A."/>
            <person name="Lindquist E."/>
            <person name="Lipzen A."/>
            <person name="Meier-Kolthoff J.P."/>
            <person name="Ohm R.A."/>
            <person name="Otillar R.P."/>
            <person name="Pangilinan J."/>
            <person name="Peng Y."/>
            <person name="Rokas A."/>
            <person name="Rosa C.A."/>
            <person name="Scheuner C."/>
            <person name="Sibirny A.A."/>
            <person name="Slot J.C."/>
            <person name="Stielow J.B."/>
            <person name="Sun H."/>
            <person name="Kurtzman C.P."/>
            <person name="Blackwell M."/>
            <person name="Grigoriev I.V."/>
            <person name="Jeffries T.W."/>
        </authorList>
    </citation>
    <scope>NUCLEOTIDE SEQUENCE [LARGE SCALE GENOMIC DNA]</scope>
    <source>
        <strain evidence="7">DSM 1968</strain>
    </source>
</reference>
<dbReference type="STRING" id="1344418.A0A1D2VKW6"/>
<sequence>MSSSAAPEAPQDQNLLTPYIKSLLLEPPNLTPSDLSVVLKLIIQGYSNDCQVSSFLTALKIRKLDQQPQYISAAARTMLEFSHLLPLLVLPQDDSLRYLDIVGTGGDGKNTFNVSTSSAIIAAGIQNLKVVKHGGKASSSSVGSGDLIAQLGINVSNINLNSLPDLINDPSINFIFLFAPIFHPIMKNLVDLRKNLNIPTIFNILGPLINPFPKITSRIIGVNNEALGPIFANTCNLIDRSLDNNNTNTMIVYGEIGLDEISPQGKTKIWLTNSSSSSNPTENDNRNADSSNNPTGSNIICKTISPADFGLKEHSIDNVKSGTPEENARFLIDLLNNRVPLDTNLPLVDYILMNTAALCVVAGVADDWKKGVELAKTSILSGNALASLTSLAHSTNAF</sequence>
<dbReference type="PANTHER" id="PTHR43285:SF2">
    <property type="entry name" value="ANTHRANILATE PHOSPHORIBOSYLTRANSFERASE"/>
    <property type="match status" value="1"/>
</dbReference>
<keyword evidence="1" id="KW-0328">Glycosyltransferase</keyword>
<evidence type="ECO:0000313" key="7">
    <source>
        <dbReference type="Proteomes" id="UP000095038"/>
    </source>
</evidence>
<proteinExistence type="predicted"/>
<evidence type="ECO:0000259" key="5">
    <source>
        <dbReference type="Pfam" id="PF02885"/>
    </source>
</evidence>
<dbReference type="OrthoDB" id="427800at2759"/>
<dbReference type="InParanoid" id="A0A1D2VKW6"/>
<evidence type="ECO:0000256" key="3">
    <source>
        <dbReference type="SAM" id="MobiDB-lite"/>
    </source>
</evidence>
<dbReference type="InterPro" id="IPR005940">
    <property type="entry name" value="Anthranilate_Pribosyl_Tfrase"/>
</dbReference>
<evidence type="ECO:0008006" key="8">
    <source>
        <dbReference type="Google" id="ProtNLM"/>
    </source>
</evidence>
<feature type="domain" description="Glycosyl transferase family 3" evidence="4">
    <location>
        <begin position="98"/>
        <end position="275"/>
    </location>
</feature>
<dbReference type="InterPro" id="IPR035902">
    <property type="entry name" value="Nuc_phospho_transferase"/>
</dbReference>
<evidence type="ECO:0000256" key="2">
    <source>
        <dbReference type="ARBA" id="ARBA00022679"/>
    </source>
</evidence>
<accession>A0A1D2VKW6</accession>
<name>A0A1D2VKW6_9ASCO</name>
<dbReference type="GO" id="GO:0005829">
    <property type="term" value="C:cytosol"/>
    <property type="evidence" value="ECO:0007669"/>
    <property type="project" value="TreeGrafter"/>
</dbReference>
<dbReference type="Gene3D" id="1.20.970.10">
    <property type="entry name" value="Transferase, Pyrimidine Nucleoside Phosphorylase, Chain C"/>
    <property type="match status" value="1"/>
</dbReference>
<dbReference type="Pfam" id="PF02885">
    <property type="entry name" value="Glycos_trans_3N"/>
    <property type="match status" value="1"/>
</dbReference>
<dbReference type="AlphaFoldDB" id="A0A1D2VKW6"/>
<dbReference type="RefSeq" id="XP_020048557.1">
    <property type="nucleotide sequence ID" value="XM_020192778.1"/>
</dbReference>
<protein>
    <recommendedName>
        <fullName evidence="8">Anthranilate phosphoribosyltransferase</fullName>
    </recommendedName>
</protein>
<feature type="compositionally biased region" description="Polar residues" evidence="3">
    <location>
        <begin position="288"/>
        <end position="297"/>
    </location>
</feature>
<dbReference type="GO" id="GO:0004048">
    <property type="term" value="F:anthranilate phosphoribosyltransferase activity"/>
    <property type="evidence" value="ECO:0007669"/>
    <property type="project" value="EnsemblFungi"/>
</dbReference>
<evidence type="ECO:0000313" key="6">
    <source>
        <dbReference type="EMBL" id="ODV62250.1"/>
    </source>
</evidence>
<dbReference type="SUPFAM" id="SSF52418">
    <property type="entry name" value="Nucleoside phosphorylase/phosphoribosyltransferase catalytic domain"/>
    <property type="match status" value="1"/>
</dbReference>
<feature type="domain" description="Glycosyl transferase family 3" evidence="4">
    <location>
        <begin position="302"/>
        <end position="385"/>
    </location>
</feature>
<dbReference type="Pfam" id="PF00591">
    <property type="entry name" value="Glycos_transf_3"/>
    <property type="match status" value="2"/>
</dbReference>
<dbReference type="Proteomes" id="UP000095038">
    <property type="component" value="Unassembled WGS sequence"/>
</dbReference>
<gene>
    <name evidence="6" type="ORF">ASCRUDRAFT_74674</name>
</gene>